<gene>
    <name evidence="2" type="ORF">D0Y96_18480</name>
</gene>
<evidence type="ECO:0000313" key="3">
    <source>
        <dbReference type="Proteomes" id="UP000264702"/>
    </source>
</evidence>
<dbReference type="Gene3D" id="3.60.15.10">
    <property type="entry name" value="Ribonuclease Z/Hydroxyacylglutathione hydrolase-like"/>
    <property type="match status" value="1"/>
</dbReference>
<dbReference type="Proteomes" id="UP000264702">
    <property type="component" value="Unassembled WGS sequence"/>
</dbReference>
<dbReference type="AlphaFoldDB" id="A0A372IJS2"/>
<accession>A0A372IJS2</accession>
<dbReference type="InterPro" id="IPR036866">
    <property type="entry name" value="RibonucZ/Hydroxyglut_hydro"/>
</dbReference>
<dbReference type="EMBL" id="QVQT01000007">
    <property type="protein sequence ID" value="RFU15128.1"/>
    <property type="molecule type" value="Genomic_DNA"/>
</dbReference>
<keyword evidence="3" id="KW-1185">Reference proteome</keyword>
<protein>
    <submittedName>
        <fullName evidence="2">Uncharacterized protein</fullName>
    </submittedName>
</protein>
<reference evidence="2 3" key="1">
    <citation type="submission" date="2018-08" db="EMBL/GenBank/DDBJ databases">
        <title>Acidipila sp. 4G-K13, an acidobacterium isolated from forest soil.</title>
        <authorList>
            <person name="Gao Z.-H."/>
            <person name="Qiu L.-H."/>
        </authorList>
    </citation>
    <scope>NUCLEOTIDE SEQUENCE [LARGE SCALE GENOMIC DNA]</scope>
    <source>
        <strain evidence="2 3">4G-K13</strain>
    </source>
</reference>
<proteinExistence type="predicted"/>
<sequence length="370" mass="41628">MGNADCCRIDLDNGDQILIDYAAMRDPACKDDLRIDLPSELRKDLDSCKRDSYKVVMFTHLDDDHIRGTSNFFYLRHAQKYQGQVDGKSRIKMDEMWVPAAVITEEGCTEEDRIIRQEARYRLKEGTGIRVFSRPEELKNWLEGEGLSVADRRSLITDAGQLVPGWLAEIQGVEFFVHSPFACRTDDGSYVERNDGCLVLHATFSADGTKTRVFFGADIRQEPLSEIVRITRSKNREERLESDIVKIPHHSSYLSLGPDKGTTKTKPTEDIAYFYEKKLLWRATLISTSKPIPTNDDDPQPPHRQAANYYREQADAQGGTYIVTMENPKASSPETLVIEITGSKAKQKKSYSAGLVSAVSQPAPRAGNGD</sequence>
<organism evidence="2 3">
    <name type="scientific">Paracidobacterium acidisoli</name>
    <dbReference type="NCBI Taxonomy" id="2303751"/>
    <lineage>
        <taxon>Bacteria</taxon>
        <taxon>Pseudomonadati</taxon>
        <taxon>Acidobacteriota</taxon>
        <taxon>Terriglobia</taxon>
        <taxon>Terriglobales</taxon>
        <taxon>Acidobacteriaceae</taxon>
        <taxon>Paracidobacterium</taxon>
    </lineage>
</organism>
<evidence type="ECO:0000313" key="2">
    <source>
        <dbReference type="EMBL" id="RFU15128.1"/>
    </source>
</evidence>
<name>A0A372IJS2_9BACT</name>
<comment type="caution">
    <text evidence="2">The sequence shown here is derived from an EMBL/GenBank/DDBJ whole genome shotgun (WGS) entry which is preliminary data.</text>
</comment>
<evidence type="ECO:0000256" key="1">
    <source>
        <dbReference type="SAM" id="MobiDB-lite"/>
    </source>
</evidence>
<feature type="region of interest" description="Disordered" evidence="1">
    <location>
        <begin position="345"/>
        <end position="370"/>
    </location>
</feature>